<sequence length="100" mass="11000">MPHPTDKNTLLISWSTTQASSYHSLLEDDAGRPCTAKTGRPHLADITASPSPCCQGDHNLATASWQRPAPRGIDWRDMRGQRRARQEDGGLTETMKATLT</sequence>
<proteinExistence type="predicted"/>
<name>A0A9N7THB2_PLEPL</name>
<dbReference type="AlphaFoldDB" id="A0A9N7THB2"/>
<dbReference type="EMBL" id="CADEAL010000036">
    <property type="protein sequence ID" value="CAB1413095.1"/>
    <property type="molecule type" value="Genomic_DNA"/>
</dbReference>
<evidence type="ECO:0000313" key="2">
    <source>
        <dbReference type="EMBL" id="CAB1413095.1"/>
    </source>
</evidence>
<gene>
    <name evidence="2" type="ORF">PLEPLA_LOCUS795</name>
</gene>
<reference evidence="2" key="1">
    <citation type="submission" date="2020-03" db="EMBL/GenBank/DDBJ databases">
        <authorList>
            <person name="Weist P."/>
        </authorList>
    </citation>
    <scope>NUCLEOTIDE SEQUENCE</scope>
</reference>
<accession>A0A9N7THB2</accession>
<evidence type="ECO:0000256" key="1">
    <source>
        <dbReference type="SAM" id="MobiDB-lite"/>
    </source>
</evidence>
<dbReference type="Proteomes" id="UP001153269">
    <property type="component" value="Unassembled WGS sequence"/>
</dbReference>
<evidence type="ECO:0000313" key="3">
    <source>
        <dbReference type="Proteomes" id="UP001153269"/>
    </source>
</evidence>
<protein>
    <submittedName>
        <fullName evidence="2">Uncharacterized protein</fullName>
    </submittedName>
</protein>
<comment type="caution">
    <text evidence="2">The sequence shown here is derived from an EMBL/GenBank/DDBJ whole genome shotgun (WGS) entry which is preliminary data.</text>
</comment>
<organism evidence="2 3">
    <name type="scientific">Pleuronectes platessa</name>
    <name type="common">European plaice</name>
    <dbReference type="NCBI Taxonomy" id="8262"/>
    <lineage>
        <taxon>Eukaryota</taxon>
        <taxon>Metazoa</taxon>
        <taxon>Chordata</taxon>
        <taxon>Craniata</taxon>
        <taxon>Vertebrata</taxon>
        <taxon>Euteleostomi</taxon>
        <taxon>Actinopterygii</taxon>
        <taxon>Neopterygii</taxon>
        <taxon>Teleostei</taxon>
        <taxon>Neoteleostei</taxon>
        <taxon>Acanthomorphata</taxon>
        <taxon>Carangaria</taxon>
        <taxon>Pleuronectiformes</taxon>
        <taxon>Pleuronectoidei</taxon>
        <taxon>Pleuronectidae</taxon>
        <taxon>Pleuronectes</taxon>
    </lineage>
</organism>
<keyword evidence="3" id="KW-1185">Reference proteome</keyword>
<feature type="region of interest" description="Disordered" evidence="1">
    <location>
        <begin position="61"/>
        <end position="100"/>
    </location>
</feature>
<feature type="compositionally biased region" description="Basic and acidic residues" evidence="1">
    <location>
        <begin position="73"/>
        <end position="88"/>
    </location>
</feature>